<organism evidence="2">
    <name type="scientific">Salmonella enterica subsp. enterica serovar Saintpaul</name>
    <dbReference type="NCBI Taxonomy" id="90105"/>
    <lineage>
        <taxon>Bacteria</taxon>
        <taxon>Pseudomonadati</taxon>
        <taxon>Pseudomonadota</taxon>
        <taxon>Gammaproteobacteria</taxon>
        <taxon>Enterobacterales</taxon>
        <taxon>Enterobacteriaceae</taxon>
        <taxon>Salmonella</taxon>
    </lineage>
</organism>
<sequence length="102" mass="11583">MNLAFFLVSFLCSRSRVLCFSRGSLRQGTEKSTGRVNAGRINFFRLKGTAKKMNASPVDFTAAPAAYVFPRKAPHPGENRQREIHQKEARGFREQHDGNTRR</sequence>
<dbReference type="RefSeq" id="WP_024153761.1">
    <property type="nucleotide sequence ID" value="NZ_CP022492.1"/>
</dbReference>
<gene>
    <name evidence="2" type="ORF">A7T00_27635</name>
</gene>
<dbReference type="AlphaFoldDB" id="A0A1S0Z8P5"/>
<dbReference type="EMBL" id="MLZC01000020">
    <property type="protein sequence ID" value="OHG60712.1"/>
    <property type="molecule type" value="Genomic_DNA"/>
</dbReference>
<name>A0A1S0Z8P5_SALET</name>
<evidence type="ECO:0000313" key="2">
    <source>
        <dbReference type="EMBL" id="OHG60712.1"/>
    </source>
</evidence>
<accession>A0A1S0Z8P5</accession>
<feature type="region of interest" description="Disordered" evidence="1">
    <location>
        <begin position="70"/>
        <end position="102"/>
    </location>
</feature>
<feature type="compositionally biased region" description="Basic and acidic residues" evidence="1">
    <location>
        <begin position="75"/>
        <end position="102"/>
    </location>
</feature>
<reference evidence="2" key="1">
    <citation type="submission" date="2016-09" db="EMBL/GenBank/DDBJ databases">
        <title>Whole genome sequencing of Salmonella enterica.</title>
        <authorList>
            <person name="Bell R."/>
        </authorList>
    </citation>
    <scope>NUCLEOTIDE SEQUENCE [LARGE SCALE GENOMIC DNA]</scope>
    <source>
        <strain evidence="2">CFSAN044978</strain>
    </source>
</reference>
<proteinExistence type="predicted"/>
<evidence type="ECO:0000256" key="1">
    <source>
        <dbReference type="SAM" id="MobiDB-lite"/>
    </source>
</evidence>
<comment type="caution">
    <text evidence="2">The sequence shown here is derived from an EMBL/GenBank/DDBJ whole genome shotgun (WGS) entry which is preliminary data.</text>
</comment>
<protein>
    <submittedName>
        <fullName evidence="2">Uncharacterized protein</fullName>
    </submittedName>
</protein>